<evidence type="ECO:0000256" key="1">
    <source>
        <dbReference type="SAM" id="MobiDB-lite"/>
    </source>
</evidence>
<dbReference type="EnsemblMetazoa" id="Aqu2.1.27439_001">
    <property type="protein sequence ID" value="Aqu2.1.27439_001"/>
    <property type="gene ID" value="Aqu2.1.27439"/>
</dbReference>
<accession>A0A1X7UHJ4</accession>
<proteinExistence type="predicted"/>
<protein>
    <submittedName>
        <fullName evidence="2">Uncharacterized protein</fullName>
    </submittedName>
</protein>
<dbReference type="InParanoid" id="A0A1X7UHJ4"/>
<feature type="compositionally biased region" description="Acidic residues" evidence="1">
    <location>
        <begin position="74"/>
        <end position="88"/>
    </location>
</feature>
<name>A0A1X7UHJ4_AMPQE</name>
<sequence length="109" mass="11607">MLTGQGTDSLALRTRNGGLKIFYGGPTLPTLSEPHSAIGLTDEPTACACGVVAGIIAAYAAREDTPSSRLLSAQEEEREVEEEEEDNERESGSRTGCPSLSIDIMTFMK</sequence>
<reference evidence="2" key="1">
    <citation type="submission" date="2017-05" db="UniProtKB">
        <authorList>
            <consortium name="EnsemblMetazoa"/>
        </authorList>
    </citation>
    <scope>IDENTIFICATION</scope>
</reference>
<organism evidence="2">
    <name type="scientific">Amphimedon queenslandica</name>
    <name type="common">Sponge</name>
    <dbReference type="NCBI Taxonomy" id="400682"/>
    <lineage>
        <taxon>Eukaryota</taxon>
        <taxon>Metazoa</taxon>
        <taxon>Porifera</taxon>
        <taxon>Demospongiae</taxon>
        <taxon>Heteroscleromorpha</taxon>
        <taxon>Haplosclerida</taxon>
        <taxon>Niphatidae</taxon>
        <taxon>Amphimedon</taxon>
    </lineage>
</organism>
<dbReference type="AlphaFoldDB" id="A0A1X7UHJ4"/>
<evidence type="ECO:0000313" key="2">
    <source>
        <dbReference type="EnsemblMetazoa" id="Aqu2.1.27439_001"/>
    </source>
</evidence>
<feature type="region of interest" description="Disordered" evidence="1">
    <location>
        <begin position="64"/>
        <end position="102"/>
    </location>
</feature>